<evidence type="ECO:0000256" key="16">
    <source>
        <dbReference type="PIRSR" id="PIRSR606309-2"/>
    </source>
</evidence>
<dbReference type="NCBIfam" id="TIGR01406">
    <property type="entry name" value="dnaQ_proteo"/>
    <property type="match status" value="1"/>
</dbReference>
<accession>A0A1H4FRJ2</accession>
<evidence type="ECO:0000256" key="17">
    <source>
        <dbReference type="PIRSR" id="PIRSR606309-3"/>
    </source>
</evidence>
<feature type="active site" description="Proton acceptor" evidence="15">
    <location>
        <position position="154"/>
    </location>
</feature>
<dbReference type="Pfam" id="PF00929">
    <property type="entry name" value="RNase_T"/>
    <property type="match status" value="1"/>
</dbReference>
<dbReference type="GO" id="GO:0045004">
    <property type="term" value="P:DNA replication proofreading"/>
    <property type="evidence" value="ECO:0007669"/>
    <property type="project" value="TreeGrafter"/>
</dbReference>
<dbReference type="NCBIfam" id="TIGR00573">
    <property type="entry name" value="dnaq"/>
    <property type="match status" value="1"/>
</dbReference>
<evidence type="ECO:0000256" key="4">
    <source>
        <dbReference type="ARBA" id="ARBA00022679"/>
    </source>
</evidence>
<dbReference type="InterPro" id="IPR036397">
    <property type="entry name" value="RNaseH_sf"/>
</dbReference>
<evidence type="ECO:0000256" key="8">
    <source>
        <dbReference type="ARBA" id="ARBA00022723"/>
    </source>
</evidence>
<comment type="function">
    <text evidence="18">DNA polymerase III is a complex, multichain enzyme responsible for most of the replicative synthesis in bacteria. The epsilon subunit contain the editing function and is a proofreading 3'-5' exonuclease.</text>
</comment>
<gene>
    <name evidence="18" type="primary">dnaQ</name>
    <name evidence="20" type="ORF">SAMN05660964_03067</name>
</gene>
<keyword evidence="6 18" id="KW-0235">DNA replication</keyword>
<dbReference type="GO" id="GO:0003677">
    <property type="term" value="F:DNA binding"/>
    <property type="evidence" value="ECO:0007669"/>
    <property type="project" value="InterPro"/>
</dbReference>
<keyword evidence="7 18" id="KW-0540">Nuclease</keyword>
<dbReference type="SMART" id="SM00479">
    <property type="entry name" value="EXOIII"/>
    <property type="match status" value="1"/>
</dbReference>
<feature type="binding site" evidence="17">
    <location>
        <position position="8"/>
    </location>
    <ligand>
        <name>a divalent metal cation</name>
        <dbReference type="ChEBI" id="CHEBI:60240"/>
        <label>1</label>
        <note>catalytic</note>
    </ligand>
</feature>
<dbReference type="Proteomes" id="UP000199397">
    <property type="component" value="Unassembled WGS sequence"/>
</dbReference>
<evidence type="ECO:0000256" key="11">
    <source>
        <dbReference type="ARBA" id="ARBA00022842"/>
    </source>
</evidence>
<dbReference type="GO" id="GO:0008408">
    <property type="term" value="F:3'-5' exonuclease activity"/>
    <property type="evidence" value="ECO:0007669"/>
    <property type="project" value="TreeGrafter"/>
</dbReference>
<dbReference type="CDD" id="cd06131">
    <property type="entry name" value="DNA_pol_III_epsilon_Ecoli_like"/>
    <property type="match status" value="1"/>
</dbReference>
<keyword evidence="4 18" id="KW-0808">Transferase</keyword>
<name>A0A1H4FRJ2_9GAMM</name>
<sequence>MSRQIILDTETTGLEPKEGHRIIEIGCVEMLNRRLTGNNFHYYLQPDREIDAGAIEVHGITNEFLADKPRFEDVMNDLLAYLHGAELIIHNAPFDIGFLNHELRLVNPAHRPITDDCSVTDTLVMARQLFPGQRASLDALCKRYEINNTHRTLHGALLDAEILADVYLAMTGGQVSLLLGADDAGNNGQEGNAGIRRIVADVRRLRVIQANAEEMAAHTERVAAITKAGGKCLFDTLSA</sequence>
<evidence type="ECO:0000256" key="6">
    <source>
        <dbReference type="ARBA" id="ARBA00022705"/>
    </source>
</evidence>
<dbReference type="EMBL" id="FNQP01000023">
    <property type="protein sequence ID" value="SEA99288.1"/>
    <property type="molecule type" value="Genomic_DNA"/>
</dbReference>
<dbReference type="FunFam" id="3.30.420.10:FF:000012">
    <property type="entry name" value="DNA polymerase III subunit epsilon"/>
    <property type="match status" value="1"/>
</dbReference>
<comment type="catalytic activity">
    <reaction evidence="14 18">
        <text>DNA(n) + a 2'-deoxyribonucleoside 5'-triphosphate = DNA(n+1) + diphosphate</text>
        <dbReference type="Rhea" id="RHEA:22508"/>
        <dbReference type="Rhea" id="RHEA-COMP:17339"/>
        <dbReference type="Rhea" id="RHEA-COMP:17340"/>
        <dbReference type="ChEBI" id="CHEBI:33019"/>
        <dbReference type="ChEBI" id="CHEBI:61560"/>
        <dbReference type="ChEBI" id="CHEBI:173112"/>
        <dbReference type="EC" id="2.7.7.7"/>
    </reaction>
</comment>
<dbReference type="PANTHER" id="PTHR30231">
    <property type="entry name" value="DNA POLYMERASE III SUBUNIT EPSILON"/>
    <property type="match status" value="1"/>
</dbReference>
<keyword evidence="12 18" id="KW-0239">DNA-directed DNA polymerase</keyword>
<evidence type="ECO:0000256" key="9">
    <source>
        <dbReference type="ARBA" id="ARBA00022801"/>
    </source>
</evidence>
<feature type="binding site" evidence="17">
    <location>
        <position position="10"/>
    </location>
    <ligand>
        <name>a divalent metal cation</name>
        <dbReference type="ChEBI" id="CHEBI:60240"/>
        <label>1</label>
        <note>catalytic</note>
    </ligand>
</feature>
<evidence type="ECO:0000256" key="1">
    <source>
        <dbReference type="ARBA" id="ARBA00001936"/>
    </source>
</evidence>
<dbReference type="InterPro" id="IPR013520">
    <property type="entry name" value="Ribonucl_H"/>
</dbReference>
<protein>
    <recommendedName>
        <fullName evidence="3 18">DNA polymerase III subunit epsilon</fullName>
        <ecNumber evidence="2 18">2.7.7.7</ecNumber>
    </recommendedName>
</protein>
<evidence type="ECO:0000313" key="21">
    <source>
        <dbReference type="Proteomes" id="UP000199397"/>
    </source>
</evidence>
<keyword evidence="21" id="KW-1185">Reference proteome</keyword>
<dbReference type="InterPro" id="IPR012337">
    <property type="entry name" value="RNaseH-like_sf"/>
</dbReference>
<evidence type="ECO:0000256" key="14">
    <source>
        <dbReference type="ARBA" id="ARBA00049244"/>
    </source>
</evidence>
<keyword evidence="8 17" id="KW-0479">Metal-binding</keyword>
<organism evidence="20 21">
    <name type="scientific">Thiothrix caldifontis</name>
    <dbReference type="NCBI Taxonomy" id="525918"/>
    <lineage>
        <taxon>Bacteria</taxon>
        <taxon>Pseudomonadati</taxon>
        <taxon>Pseudomonadota</taxon>
        <taxon>Gammaproteobacteria</taxon>
        <taxon>Thiotrichales</taxon>
        <taxon>Thiotrichaceae</taxon>
        <taxon>Thiothrix</taxon>
    </lineage>
</organism>
<keyword evidence="9 18" id="KW-0378">Hydrolase</keyword>
<keyword evidence="13 17" id="KW-0464">Manganese</keyword>
<feature type="binding site" evidence="17">
    <location>
        <position position="159"/>
    </location>
    <ligand>
        <name>a divalent metal cation</name>
        <dbReference type="ChEBI" id="CHEBI:60240"/>
        <label>1</label>
        <note>catalytic</note>
    </ligand>
</feature>
<dbReference type="OrthoDB" id="9804290at2"/>
<comment type="subunit">
    <text evidence="18">DNA polymerase III contains a core (composed of alpha, epsilon and theta chains) that associates with a tau subunit. This core dimerizes to form the POLIII' complex. PolIII' associates with the gamma complex (composed of gamma, delta, delta', psi and chi chains) and with the beta chain to form the complete DNA polymerase III complex.</text>
</comment>
<evidence type="ECO:0000313" key="20">
    <source>
        <dbReference type="EMBL" id="SEA99288.1"/>
    </source>
</evidence>
<feature type="binding site" evidence="16">
    <location>
        <position position="159"/>
    </location>
    <ligand>
        <name>substrate</name>
    </ligand>
</feature>
<evidence type="ECO:0000259" key="19">
    <source>
        <dbReference type="SMART" id="SM00479"/>
    </source>
</evidence>
<dbReference type="InterPro" id="IPR006054">
    <property type="entry name" value="DnaQ"/>
</dbReference>
<dbReference type="GO" id="GO:0005829">
    <property type="term" value="C:cytosol"/>
    <property type="evidence" value="ECO:0007669"/>
    <property type="project" value="TreeGrafter"/>
</dbReference>
<dbReference type="PANTHER" id="PTHR30231:SF41">
    <property type="entry name" value="DNA POLYMERASE III SUBUNIT EPSILON"/>
    <property type="match status" value="1"/>
</dbReference>
<dbReference type="EC" id="2.7.7.7" evidence="2 18"/>
<keyword evidence="5 18" id="KW-0548">Nucleotidyltransferase</keyword>
<dbReference type="GO" id="GO:0003887">
    <property type="term" value="F:DNA-directed DNA polymerase activity"/>
    <property type="evidence" value="ECO:0007669"/>
    <property type="project" value="UniProtKB-KW"/>
</dbReference>
<keyword evidence="10 18" id="KW-0269">Exonuclease</keyword>
<evidence type="ECO:0000256" key="13">
    <source>
        <dbReference type="ARBA" id="ARBA00023211"/>
    </source>
</evidence>
<evidence type="ECO:0000256" key="10">
    <source>
        <dbReference type="ARBA" id="ARBA00022839"/>
    </source>
</evidence>
<dbReference type="AlphaFoldDB" id="A0A1H4FRJ2"/>
<evidence type="ECO:0000256" key="12">
    <source>
        <dbReference type="ARBA" id="ARBA00022932"/>
    </source>
</evidence>
<evidence type="ECO:0000256" key="7">
    <source>
        <dbReference type="ARBA" id="ARBA00022722"/>
    </source>
</evidence>
<feature type="binding site" evidence="16">
    <location>
        <position position="10"/>
    </location>
    <ligand>
        <name>substrate</name>
    </ligand>
</feature>
<dbReference type="NCBIfam" id="NF004316">
    <property type="entry name" value="PRK05711.1"/>
    <property type="match status" value="1"/>
</dbReference>
<dbReference type="STRING" id="525918.SAMN05660964_03067"/>
<dbReference type="RefSeq" id="WP_093070020.1">
    <property type="nucleotide sequence ID" value="NZ_FNQP01000023.1"/>
</dbReference>
<evidence type="ECO:0000256" key="2">
    <source>
        <dbReference type="ARBA" id="ARBA00012417"/>
    </source>
</evidence>
<evidence type="ECO:0000256" key="3">
    <source>
        <dbReference type="ARBA" id="ARBA00020352"/>
    </source>
</evidence>
<keyword evidence="11 17" id="KW-0460">Magnesium</keyword>
<evidence type="ECO:0000256" key="5">
    <source>
        <dbReference type="ARBA" id="ARBA00022695"/>
    </source>
</evidence>
<feature type="domain" description="Exonuclease" evidence="19">
    <location>
        <begin position="3"/>
        <end position="176"/>
    </location>
</feature>
<feature type="binding site" evidence="16">
    <location>
        <position position="58"/>
    </location>
    <ligand>
        <name>substrate</name>
    </ligand>
</feature>
<dbReference type="InterPro" id="IPR006309">
    <property type="entry name" value="DnaQ_proteo"/>
</dbReference>
<evidence type="ECO:0000256" key="18">
    <source>
        <dbReference type="RuleBase" id="RU364087"/>
    </source>
</evidence>
<comment type="cofactor">
    <cofactor evidence="17">
        <name>Mg(2+)</name>
        <dbReference type="ChEBI" id="CHEBI:18420"/>
    </cofactor>
    <cofactor evidence="17">
        <name>Mn(2+)</name>
        <dbReference type="ChEBI" id="CHEBI:29035"/>
    </cofactor>
    <text evidence="17">Binds 2 divalent metal cations. Magnesium or manganese.</text>
</comment>
<comment type="cofactor">
    <cofactor evidence="1 18">
        <name>Mn(2+)</name>
        <dbReference type="ChEBI" id="CHEBI:29035"/>
    </cofactor>
</comment>
<dbReference type="SUPFAM" id="SSF53098">
    <property type="entry name" value="Ribonuclease H-like"/>
    <property type="match status" value="1"/>
</dbReference>
<reference evidence="20 21" key="1">
    <citation type="submission" date="2016-10" db="EMBL/GenBank/DDBJ databases">
        <authorList>
            <person name="de Groot N.N."/>
        </authorList>
    </citation>
    <scope>NUCLEOTIDE SEQUENCE [LARGE SCALE GENOMIC DNA]</scope>
    <source>
        <strain evidence="20 21">DSM 21228</strain>
    </source>
</reference>
<proteinExistence type="predicted"/>
<dbReference type="Gene3D" id="3.30.420.10">
    <property type="entry name" value="Ribonuclease H-like superfamily/Ribonuclease H"/>
    <property type="match status" value="1"/>
</dbReference>
<evidence type="ECO:0000256" key="15">
    <source>
        <dbReference type="PIRSR" id="PIRSR606309-1"/>
    </source>
</evidence>
<dbReference type="GO" id="GO:0046872">
    <property type="term" value="F:metal ion binding"/>
    <property type="evidence" value="ECO:0007669"/>
    <property type="project" value="UniProtKB-KW"/>
</dbReference>
<feature type="binding site" evidence="16">
    <location>
        <position position="8"/>
    </location>
    <ligand>
        <name>substrate</name>
    </ligand>
</feature>